<dbReference type="PANTHER" id="PTHR13027">
    <property type="entry name" value="SAND PROTEIN-RELATED"/>
    <property type="match status" value="1"/>
</dbReference>
<dbReference type="EMBL" id="DS480564">
    <property type="protein sequence ID" value="EDO14459.1"/>
    <property type="molecule type" value="Genomic_DNA"/>
</dbReference>
<dbReference type="GO" id="GO:0010314">
    <property type="term" value="F:phosphatidylinositol-5-phosphate binding"/>
    <property type="evidence" value="ECO:0007669"/>
    <property type="project" value="EnsemblFungi"/>
</dbReference>
<evidence type="ECO:0000256" key="1">
    <source>
        <dbReference type="ARBA" id="ARBA00004380"/>
    </source>
</evidence>
<evidence type="ECO:0000313" key="8">
    <source>
        <dbReference type="EMBL" id="EDO14459.1"/>
    </source>
</evidence>
<dbReference type="FunCoup" id="A7TTE5">
    <property type="interactions" value="567"/>
</dbReference>
<comment type="function">
    <text evidence="4">Required for multiple vacuole delivery pathways including the cytoplasm to vacuole transport (Cvt), autophagy, pexophagy and endocytosis.</text>
</comment>
<dbReference type="InterPro" id="IPR043970">
    <property type="entry name" value="FUZ/MON1/HPS1_longin_3"/>
</dbReference>
<dbReference type="OrthoDB" id="272411at2759"/>
<dbReference type="PANTHER" id="PTHR13027:SF7">
    <property type="entry name" value="VACUOLAR FUSION PROTEIN MON1 HOMOLOG"/>
    <property type="match status" value="1"/>
</dbReference>
<keyword evidence="4" id="KW-0472">Membrane</keyword>
<sequence>MEFDESYIDRPIKVKSSIERLPNLNENNDTLTLSISSSSHPTTSINLDQTLFQSRLQQPSQSLSQSNSAHVYNDIETISSSVPSILTRDNNFYNELASITTSNNINSWKRSFVSNEIPNVFKPFSDEFLTTSNSSSNNDDISNYDKNFLFLTSAGKPIYSTFGKDEQLVSIMGLINTIIHFFRINASKELKTIKFLNSNFVFLNRSPIILLAYSRLGETTTELIDQLDFLYSYLISSISERQILRLFDKRDNFDLRNFLEVSDFENLDQICYMISNKFYPDLYLGSLQCLTLKHSSIRKKTHELMIKNLLMDSDLPRGTLLYGLLVYPENKLVSVLRPKGHTLHTTDLHLLLCLIFNRFNNQDNNQELWVPICFPKFNANGFLYAYINFLSSKNNKPSSRGTSSASNIKNSNNDKNCPALVLISAQKDMFHPLKVLAESFINELTESGLLDKITTYNGFKMSDVPAPFVHHFIYKSKKHVQYITPEVDHNMFINQMPNFEISYASYELKLKTYYQQLYNSIMNGSTGGPLSKSILNFMQWSISPESHQEPDISEDMQNSFLKEESPNIMGLAWVTPTFELYLICNNGIVDKDVIFKSAKNIANWCRKNEARLFVTEGAVY</sequence>
<gene>
    <name evidence="8" type="ORF">Kpol_223p2</name>
</gene>
<dbReference type="Proteomes" id="UP000000267">
    <property type="component" value="Unassembled WGS sequence"/>
</dbReference>
<keyword evidence="9" id="KW-1185">Reference proteome</keyword>
<dbReference type="GO" id="GO:0016236">
    <property type="term" value="P:macroautophagy"/>
    <property type="evidence" value="ECO:0007669"/>
    <property type="project" value="EnsemblFungi"/>
</dbReference>
<dbReference type="GO" id="GO:1990624">
    <property type="term" value="F:guanyl nucleotide exchange factor inhibitor activity"/>
    <property type="evidence" value="ECO:0007669"/>
    <property type="project" value="EnsemblFungi"/>
</dbReference>
<protein>
    <recommendedName>
        <fullName evidence="3 4">Vacuolar fusion protein MON1</fullName>
    </recommendedName>
</protein>
<dbReference type="GO" id="GO:0044395">
    <property type="term" value="P:protein targeting to vacuolar membrane"/>
    <property type="evidence" value="ECO:0007669"/>
    <property type="project" value="EnsemblFungi"/>
</dbReference>
<dbReference type="HOGENOM" id="CLU_014574_0_0_1"/>
<dbReference type="GO" id="GO:0001786">
    <property type="term" value="F:phosphatidylserine binding"/>
    <property type="evidence" value="ECO:0007669"/>
    <property type="project" value="EnsemblFungi"/>
</dbReference>
<feature type="domain" description="FUZ/MON1/HPS1 third Longin" evidence="7">
    <location>
        <begin position="469"/>
        <end position="609"/>
    </location>
</feature>
<dbReference type="PhylomeDB" id="A7TTE5"/>
<keyword evidence="4" id="KW-0967">Endosome</keyword>
<reference evidence="8 9" key="1">
    <citation type="journal article" date="2007" name="Proc. Natl. Acad. Sci. U.S.A.">
        <title>Independent sorting-out of thousands of duplicated gene pairs in two yeast species descended from a whole-genome duplication.</title>
        <authorList>
            <person name="Scannell D.R."/>
            <person name="Frank A.C."/>
            <person name="Conant G.C."/>
            <person name="Byrne K.P."/>
            <person name="Woolfit M."/>
            <person name="Wolfe K.H."/>
        </authorList>
    </citation>
    <scope>NUCLEOTIDE SEQUENCE [LARGE SCALE GENOMIC DNA]</scope>
    <source>
        <strain evidence="9">ATCC 22028 / DSM 70294 / BCRC 21397 / CBS 2163 / NBRC 10782 / NRRL Y-8283 / UCD 57-17</strain>
    </source>
</reference>
<evidence type="ECO:0000259" key="7">
    <source>
        <dbReference type="Pfam" id="PF19038"/>
    </source>
</evidence>
<evidence type="ECO:0000313" key="9">
    <source>
        <dbReference type="Proteomes" id="UP000000267"/>
    </source>
</evidence>
<name>A7TTE5_VANPO</name>
<evidence type="ECO:0000256" key="4">
    <source>
        <dbReference type="RuleBase" id="RU367048"/>
    </source>
</evidence>
<dbReference type="KEGG" id="vpo:Kpol_223p2"/>
<comment type="similarity">
    <text evidence="2 4">Belongs to the MON1/SAND family.</text>
</comment>
<keyword evidence="4" id="KW-0926">Vacuole</keyword>
<dbReference type="eggNOG" id="KOG0997">
    <property type="taxonomic scope" value="Eukaryota"/>
</dbReference>
<keyword evidence="4" id="KW-0813">Transport</keyword>
<organism evidence="9">
    <name type="scientific">Vanderwaltozyma polyspora (strain ATCC 22028 / DSM 70294 / BCRC 21397 / CBS 2163 / NBRC 10782 / NRRL Y-8283 / UCD 57-17)</name>
    <name type="common">Kluyveromyces polysporus</name>
    <dbReference type="NCBI Taxonomy" id="436907"/>
    <lineage>
        <taxon>Eukaryota</taxon>
        <taxon>Fungi</taxon>
        <taxon>Dikarya</taxon>
        <taxon>Ascomycota</taxon>
        <taxon>Saccharomycotina</taxon>
        <taxon>Saccharomycetes</taxon>
        <taxon>Saccharomycetales</taxon>
        <taxon>Saccharomycetaceae</taxon>
        <taxon>Vanderwaltozyma</taxon>
    </lineage>
</organism>
<dbReference type="GO" id="GO:0005829">
    <property type="term" value="C:cytosol"/>
    <property type="evidence" value="ECO:0007669"/>
    <property type="project" value="EnsemblFungi"/>
</dbReference>
<dbReference type="InterPro" id="IPR043971">
    <property type="entry name" value="FUZ/MON1/HPS1_longin_2"/>
</dbReference>
<feature type="domain" description="FUZ/MON1/HPS1 first Longin" evidence="5">
    <location>
        <begin position="146"/>
        <end position="268"/>
    </location>
</feature>
<evidence type="ECO:0000256" key="2">
    <source>
        <dbReference type="ARBA" id="ARBA00008968"/>
    </source>
</evidence>
<dbReference type="Pfam" id="PF19036">
    <property type="entry name" value="Fuz_longin_1"/>
    <property type="match status" value="1"/>
</dbReference>
<dbReference type="GO" id="GO:0032511">
    <property type="term" value="P:late endosome to vacuole transport via multivesicular body sorting pathway"/>
    <property type="evidence" value="ECO:0007669"/>
    <property type="project" value="EnsemblFungi"/>
</dbReference>
<dbReference type="GO" id="GO:0032266">
    <property type="term" value="F:phosphatidylinositol-3-phosphate binding"/>
    <property type="evidence" value="ECO:0007669"/>
    <property type="project" value="EnsemblFungi"/>
</dbReference>
<dbReference type="GO" id="GO:0032258">
    <property type="term" value="P:cytoplasm to vacuole targeting by the Cvt pathway"/>
    <property type="evidence" value="ECO:0007669"/>
    <property type="project" value="EnsemblFungi"/>
</dbReference>
<dbReference type="GeneID" id="5542453"/>
<dbReference type="OMA" id="QQPFNAK"/>
<dbReference type="GO" id="GO:0035658">
    <property type="term" value="C:Mon1-Ccz1 complex"/>
    <property type="evidence" value="ECO:0007669"/>
    <property type="project" value="EnsemblFungi"/>
</dbReference>
<comment type="subcellular location">
    <subcellularLocation>
        <location evidence="4">Endosome</location>
        <location evidence="4">Multivesicular body membrane</location>
        <topology evidence="4">Peripheral membrane protein</topology>
    </subcellularLocation>
    <subcellularLocation>
        <location evidence="1 4">Prevacuolar compartment membrane</location>
        <topology evidence="1 4">Peripheral membrane protein</topology>
    </subcellularLocation>
    <subcellularLocation>
        <location evidence="4">Vacuole membrane</location>
        <topology evidence="4">Peripheral membrane protein</topology>
    </subcellularLocation>
</comment>
<feature type="domain" description="FUZ/MON1/HPS1 second Longin" evidence="6">
    <location>
        <begin position="319"/>
        <end position="441"/>
    </location>
</feature>
<keyword evidence="4" id="KW-0653">Protein transport</keyword>
<dbReference type="STRING" id="436907.A7TTE5"/>
<dbReference type="GO" id="GO:0005085">
    <property type="term" value="F:guanyl-nucleotide exchange factor activity"/>
    <property type="evidence" value="ECO:0007669"/>
    <property type="project" value="EnsemblFungi"/>
</dbReference>
<keyword evidence="4" id="KW-0072">Autophagy</keyword>
<dbReference type="GO" id="GO:0000329">
    <property type="term" value="C:fungal-type vacuole membrane"/>
    <property type="evidence" value="ECO:0007669"/>
    <property type="project" value="EnsemblFungi"/>
</dbReference>
<accession>A7TTE5</accession>
<evidence type="ECO:0000256" key="3">
    <source>
        <dbReference type="ARBA" id="ARBA00018132"/>
    </source>
</evidence>
<proteinExistence type="inferred from homology"/>
<dbReference type="PRINTS" id="PR01546">
    <property type="entry name" value="YEAST73DUF"/>
</dbReference>
<dbReference type="Pfam" id="PF19037">
    <property type="entry name" value="Fuz_longin_2"/>
    <property type="match status" value="1"/>
</dbReference>
<dbReference type="RefSeq" id="XP_001642317.1">
    <property type="nucleotide sequence ID" value="XM_001642267.1"/>
</dbReference>
<evidence type="ECO:0000259" key="5">
    <source>
        <dbReference type="Pfam" id="PF19036"/>
    </source>
</evidence>
<dbReference type="Pfam" id="PF19038">
    <property type="entry name" value="Fuz_longin_3"/>
    <property type="match status" value="1"/>
</dbReference>
<dbReference type="InParanoid" id="A7TTE5"/>
<dbReference type="AlphaFoldDB" id="A7TTE5"/>
<dbReference type="InterPro" id="IPR043972">
    <property type="entry name" value="FUZ/MON1/HPS1_longin_1"/>
</dbReference>
<dbReference type="GO" id="GO:0048278">
    <property type="term" value="P:vesicle docking"/>
    <property type="evidence" value="ECO:0007669"/>
    <property type="project" value="EnsemblFungi"/>
</dbReference>
<evidence type="ECO:0000259" key="6">
    <source>
        <dbReference type="Pfam" id="PF19037"/>
    </source>
</evidence>
<dbReference type="GO" id="GO:0032585">
    <property type="term" value="C:multivesicular body membrane"/>
    <property type="evidence" value="ECO:0007669"/>
    <property type="project" value="UniProtKB-SubCell"/>
</dbReference>
<dbReference type="InterPro" id="IPR004353">
    <property type="entry name" value="Mon1"/>
</dbReference>